<dbReference type="RefSeq" id="WP_163947418.1">
    <property type="nucleotide sequence ID" value="NZ_JAAFZH010000004.1"/>
</dbReference>
<evidence type="ECO:0000313" key="1">
    <source>
        <dbReference type="EMBL" id="NDU95425.1"/>
    </source>
</evidence>
<comment type="caution">
    <text evidence="1">The sequence shown here is derived from an EMBL/GenBank/DDBJ whole genome shotgun (WGS) entry which is preliminary data.</text>
</comment>
<proteinExistence type="predicted"/>
<dbReference type="Proteomes" id="UP000474175">
    <property type="component" value="Unassembled WGS sequence"/>
</dbReference>
<organism evidence="1 2">
    <name type="scientific">Spirosoma terrae</name>
    <dbReference type="NCBI Taxonomy" id="1968276"/>
    <lineage>
        <taxon>Bacteria</taxon>
        <taxon>Pseudomonadati</taxon>
        <taxon>Bacteroidota</taxon>
        <taxon>Cytophagia</taxon>
        <taxon>Cytophagales</taxon>
        <taxon>Cytophagaceae</taxon>
        <taxon>Spirosoma</taxon>
    </lineage>
</organism>
<dbReference type="AlphaFoldDB" id="A0A6L9L443"/>
<reference evidence="1 2" key="1">
    <citation type="submission" date="2020-02" db="EMBL/GenBank/DDBJ databases">
        <title>Draft genome sequence of two Spirosoma agri KCTC 52727 and Spirosoma terrae KCTC 52035.</title>
        <authorList>
            <person name="Rojas J."/>
            <person name="Ambika Manirajan B."/>
            <person name="Suarez C."/>
            <person name="Ratering S."/>
            <person name="Schnell S."/>
        </authorList>
    </citation>
    <scope>NUCLEOTIDE SEQUENCE [LARGE SCALE GENOMIC DNA]</scope>
    <source>
        <strain evidence="1 2">KCTC 52035</strain>
    </source>
</reference>
<keyword evidence="2" id="KW-1185">Reference proteome</keyword>
<dbReference type="EMBL" id="JAAFZH010000004">
    <property type="protein sequence ID" value="NDU95425.1"/>
    <property type="molecule type" value="Genomic_DNA"/>
</dbReference>
<gene>
    <name evidence="1" type="ORF">GK108_11125</name>
</gene>
<accession>A0A6L9L443</accession>
<evidence type="ECO:0000313" key="2">
    <source>
        <dbReference type="Proteomes" id="UP000474175"/>
    </source>
</evidence>
<name>A0A6L9L443_9BACT</name>
<protein>
    <submittedName>
        <fullName evidence="1">Uncharacterized protein</fullName>
    </submittedName>
</protein>
<sequence>MLWQKTKNYTKQILKEANLDPVPYAKDRLKSEFAKALLEPLPVEQIDLGDSVQFQAEAIVLSLPEWKAIKEQLNALPALNETQQRETLSHIINSVEKQPEYR</sequence>